<dbReference type="AlphaFoldDB" id="A0A2R5GG20"/>
<dbReference type="InParanoid" id="A0A2R5GG20"/>
<accession>A0A2R5GG20</accession>
<evidence type="ECO:0000256" key="1">
    <source>
        <dbReference type="SAM" id="MobiDB-lite"/>
    </source>
</evidence>
<organism evidence="2 3">
    <name type="scientific">Hondaea fermentalgiana</name>
    <dbReference type="NCBI Taxonomy" id="2315210"/>
    <lineage>
        <taxon>Eukaryota</taxon>
        <taxon>Sar</taxon>
        <taxon>Stramenopiles</taxon>
        <taxon>Bigyra</taxon>
        <taxon>Labyrinthulomycetes</taxon>
        <taxon>Thraustochytrida</taxon>
        <taxon>Thraustochytriidae</taxon>
        <taxon>Hondaea</taxon>
    </lineage>
</organism>
<name>A0A2R5GG20_9STRA</name>
<dbReference type="EMBL" id="BEYU01000033">
    <property type="protein sequence ID" value="GBG27593.1"/>
    <property type="molecule type" value="Genomic_DNA"/>
</dbReference>
<feature type="compositionally biased region" description="Basic and acidic residues" evidence="1">
    <location>
        <begin position="213"/>
        <end position="222"/>
    </location>
</feature>
<feature type="region of interest" description="Disordered" evidence="1">
    <location>
        <begin position="197"/>
        <end position="222"/>
    </location>
</feature>
<dbReference type="Proteomes" id="UP000241890">
    <property type="component" value="Unassembled WGS sequence"/>
</dbReference>
<comment type="caution">
    <text evidence="2">The sequence shown here is derived from an EMBL/GenBank/DDBJ whole genome shotgun (WGS) entry which is preliminary data.</text>
</comment>
<reference evidence="2 3" key="1">
    <citation type="submission" date="2017-12" db="EMBL/GenBank/DDBJ databases">
        <title>Sequencing, de novo assembly and annotation of complete genome of a new Thraustochytrid species, strain FCC1311.</title>
        <authorList>
            <person name="Sedici K."/>
            <person name="Godart F."/>
            <person name="Aiese Cigliano R."/>
            <person name="Sanseverino W."/>
            <person name="Barakat M."/>
            <person name="Ortet P."/>
            <person name="Marechal E."/>
            <person name="Cagnac O."/>
            <person name="Amato A."/>
        </authorList>
    </citation>
    <scope>NUCLEOTIDE SEQUENCE [LARGE SCALE GENOMIC DNA]</scope>
</reference>
<evidence type="ECO:0000313" key="2">
    <source>
        <dbReference type="EMBL" id="GBG27593.1"/>
    </source>
</evidence>
<proteinExistence type="predicted"/>
<gene>
    <name evidence="2" type="ORF">FCC1311_038162</name>
</gene>
<evidence type="ECO:0000313" key="3">
    <source>
        <dbReference type="Proteomes" id="UP000241890"/>
    </source>
</evidence>
<keyword evidence="3" id="KW-1185">Reference proteome</keyword>
<sequence length="222" mass="24659">MTCVTLKKMRRHVVVDVVVDVDVVFGGGGGVIDAIVKKFPIDGVSCRSDDEGVPSSRIKTINEDLATKSDVAALKTVRNQVVDMTAALSQPKEALSAHHILLTELQVLRSAESARLEDMNSMNKESYWLRQERNAVAQGLARQQACVQEQLKVLRHLRDAFQEVNAERAALNDQAAEIFDDIKHSFLDEVEARQLDTDLPLIAPEDNSDVDSDNDREQEHGE</sequence>
<protein>
    <submittedName>
        <fullName evidence="2">Uncharacterized protein</fullName>
    </submittedName>
</protein>